<sequence length="549" mass="62312">FPKSQSKSCRAYVKVEVTEPAQYNQYDSITVDTLSDTASRAASPSIEVTKTRESTRIALWNYKGGVAKTTLLLNLAATFAQFKNKVLIVDGDQQANTTQHLYPEESPVSFWFKPHQGGMKTGKHGVEQGVDVIPSSYPNDPRVMLHTNDQYVTLSKLLMDCHANYDKFKATLEEGEVALPVNTGEVDRGLGGYLFILPGDAHTVEFESKLKEAPETDAPSVRTQTAFDQILTTLDRKHSFDYIFVDLGPSAGKLNRCFATACDYILPPSMVDSYSLQAIHGTFTKVLPSWKERHACHTAVLKPALENMDFELGGLRWREQFPTVLPVVVGNYDTVDEDAKEMCFNDTCLFGSIRWEIFNLMALKRAHFIRDKESKYEEVYKLYTKKPSPEAEDSIPLTNEEKANLRREAKRVATVPWYTDQFMEGGIECTDEDMVILGCRKFRSAVLPVAHELGRTIPELRVEDFDEFIELTKEDEMQEKRKKKTEKQKRKARRESSLAKLASIVTDETQRLLYVQELEYAKKEYTKLYMFLKDLGGSNSKYESGSSST</sequence>
<dbReference type="InterPro" id="IPR050678">
    <property type="entry name" value="DNA_Partitioning_ATPase"/>
</dbReference>
<gene>
    <name evidence="2" type="ORF">TSPGSL018_31537</name>
</gene>
<dbReference type="AlphaFoldDB" id="A0A061QG41"/>
<dbReference type="SUPFAM" id="SSF52540">
    <property type="entry name" value="P-loop containing nucleoside triphosphate hydrolases"/>
    <property type="match status" value="1"/>
</dbReference>
<name>A0A061QG41_9CHLO</name>
<dbReference type="Gene3D" id="3.40.50.300">
    <property type="entry name" value="P-loop containing nucleotide triphosphate hydrolases"/>
    <property type="match status" value="1"/>
</dbReference>
<evidence type="ECO:0000259" key="1">
    <source>
        <dbReference type="Pfam" id="PF13614"/>
    </source>
</evidence>
<dbReference type="Pfam" id="PF13614">
    <property type="entry name" value="AAA_31"/>
    <property type="match status" value="1"/>
</dbReference>
<organism evidence="2">
    <name type="scientific">Tetraselmis sp. GSL018</name>
    <dbReference type="NCBI Taxonomy" id="582737"/>
    <lineage>
        <taxon>Eukaryota</taxon>
        <taxon>Viridiplantae</taxon>
        <taxon>Chlorophyta</taxon>
        <taxon>core chlorophytes</taxon>
        <taxon>Chlorodendrophyceae</taxon>
        <taxon>Chlorodendrales</taxon>
        <taxon>Chlorodendraceae</taxon>
        <taxon>Tetraselmis</taxon>
    </lineage>
</organism>
<dbReference type="PANTHER" id="PTHR13696">
    <property type="entry name" value="P-LOOP CONTAINING NUCLEOSIDE TRIPHOSPHATE HYDROLASE"/>
    <property type="match status" value="1"/>
</dbReference>
<feature type="non-terminal residue" evidence="2">
    <location>
        <position position="1"/>
    </location>
</feature>
<dbReference type="InterPro" id="IPR027417">
    <property type="entry name" value="P-loop_NTPase"/>
</dbReference>
<protein>
    <recommendedName>
        <fullName evidence="1">AAA domain-containing protein</fullName>
    </recommendedName>
</protein>
<accession>A0A061QG41</accession>
<evidence type="ECO:0000313" key="2">
    <source>
        <dbReference type="EMBL" id="JAC59377.1"/>
    </source>
</evidence>
<reference evidence="2" key="1">
    <citation type="submission" date="2014-05" db="EMBL/GenBank/DDBJ databases">
        <title>The transcriptome of the halophilic microalga Tetraselmis sp. GSL018 isolated from the Great Salt Lake, Utah.</title>
        <authorList>
            <person name="Jinkerson R.E."/>
            <person name="D'Adamo S."/>
            <person name="Posewitz M.C."/>
        </authorList>
    </citation>
    <scope>NUCLEOTIDE SEQUENCE</scope>
    <source>
        <strain evidence="2">GSL018</strain>
    </source>
</reference>
<dbReference type="CDD" id="cd02042">
    <property type="entry name" value="ParAB_family"/>
    <property type="match status" value="1"/>
</dbReference>
<dbReference type="PANTHER" id="PTHR13696:SF99">
    <property type="entry name" value="COBYRINIC ACID AC-DIAMIDE SYNTHASE"/>
    <property type="match status" value="1"/>
</dbReference>
<dbReference type="InterPro" id="IPR025669">
    <property type="entry name" value="AAA_dom"/>
</dbReference>
<proteinExistence type="predicted"/>
<feature type="domain" description="AAA" evidence="1">
    <location>
        <begin position="56"/>
        <end position="166"/>
    </location>
</feature>
<dbReference type="EMBL" id="GBEZ01028003">
    <property type="protein sequence ID" value="JAC59377.1"/>
    <property type="molecule type" value="Transcribed_RNA"/>
</dbReference>